<feature type="compositionally biased region" description="Basic and acidic residues" evidence="3">
    <location>
        <begin position="170"/>
        <end position="194"/>
    </location>
</feature>
<organism evidence="5 6">
    <name type="scientific">Malassezia pachydermatis</name>
    <dbReference type="NCBI Taxonomy" id="77020"/>
    <lineage>
        <taxon>Eukaryota</taxon>
        <taxon>Fungi</taxon>
        <taxon>Dikarya</taxon>
        <taxon>Basidiomycota</taxon>
        <taxon>Ustilaginomycotina</taxon>
        <taxon>Malasseziomycetes</taxon>
        <taxon>Malasseziales</taxon>
        <taxon>Malasseziaceae</taxon>
        <taxon>Malassezia</taxon>
    </lineage>
</organism>
<dbReference type="OrthoDB" id="75720at2759"/>
<evidence type="ECO:0000256" key="2">
    <source>
        <dbReference type="ARBA" id="ARBA00023242"/>
    </source>
</evidence>
<dbReference type="InterPro" id="IPR039845">
    <property type="entry name" value="FAM192A"/>
</dbReference>
<gene>
    <name evidence="5" type="ORF">Malapachy_2215</name>
</gene>
<dbReference type="Proteomes" id="UP000037751">
    <property type="component" value="Unassembled WGS sequence"/>
</dbReference>
<name>A0A0M9VQM6_9BASI</name>
<evidence type="ECO:0000256" key="1">
    <source>
        <dbReference type="ARBA" id="ARBA00004123"/>
    </source>
</evidence>
<feature type="compositionally biased region" description="Basic and acidic residues" evidence="3">
    <location>
        <begin position="44"/>
        <end position="53"/>
    </location>
</feature>
<dbReference type="Pfam" id="PF10187">
    <property type="entry name" value="FAM192A_Fyv6_N"/>
    <property type="match status" value="1"/>
</dbReference>
<feature type="domain" description="FAM192A/Fyv6 N-terminal" evidence="4">
    <location>
        <begin position="13"/>
        <end position="117"/>
    </location>
</feature>
<keyword evidence="6" id="KW-1185">Reference proteome</keyword>
<dbReference type="GO" id="GO:0005634">
    <property type="term" value="C:nucleus"/>
    <property type="evidence" value="ECO:0007669"/>
    <property type="project" value="UniProtKB-SubCell"/>
</dbReference>
<evidence type="ECO:0000313" key="6">
    <source>
        <dbReference type="Proteomes" id="UP000037751"/>
    </source>
</evidence>
<comment type="caution">
    <text evidence="5">The sequence shown here is derived from an EMBL/GenBank/DDBJ whole genome shotgun (WGS) entry which is preliminary data.</text>
</comment>
<accession>A0A0M9VQM6</accession>
<dbReference type="PANTHER" id="PTHR13495:SF0">
    <property type="entry name" value="PSME3-INTERACTING PROTEIN"/>
    <property type="match status" value="1"/>
</dbReference>
<feature type="region of interest" description="Disordered" evidence="3">
    <location>
        <begin position="1"/>
        <end position="53"/>
    </location>
</feature>
<dbReference type="STRING" id="77020.A0A0M9VQM6"/>
<feature type="region of interest" description="Disordered" evidence="3">
    <location>
        <begin position="122"/>
        <end position="194"/>
    </location>
</feature>
<evidence type="ECO:0000256" key="3">
    <source>
        <dbReference type="SAM" id="MobiDB-lite"/>
    </source>
</evidence>
<proteinExistence type="predicted"/>
<dbReference type="VEuPathDB" id="FungiDB:Malapachy_2215"/>
<evidence type="ECO:0000313" key="5">
    <source>
        <dbReference type="EMBL" id="KOS15709.1"/>
    </source>
</evidence>
<feature type="compositionally biased region" description="Basic residues" evidence="3">
    <location>
        <begin position="142"/>
        <end position="153"/>
    </location>
</feature>
<dbReference type="EMBL" id="LGAV01000002">
    <property type="protein sequence ID" value="KOS15709.1"/>
    <property type="molecule type" value="Genomic_DNA"/>
</dbReference>
<dbReference type="RefSeq" id="XP_017993341.1">
    <property type="nucleotide sequence ID" value="XM_018136707.1"/>
</dbReference>
<protein>
    <recommendedName>
        <fullName evidence="4">FAM192A/Fyv6 N-terminal domain-containing protein</fullName>
    </recommendedName>
</protein>
<keyword evidence="2" id="KW-0539">Nucleus</keyword>
<comment type="subcellular location">
    <subcellularLocation>
        <location evidence="1">Nucleus</location>
    </subcellularLocation>
</comment>
<dbReference type="AlphaFoldDB" id="A0A0M9VQM6"/>
<reference evidence="5 6" key="1">
    <citation type="submission" date="2015-07" db="EMBL/GenBank/DDBJ databases">
        <title>Draft Genome Sequence of Malassezia furfur CBS1878 and Malassezia pachydermatis CBS1879.</title>
        <authorList>
            <person name="Triana S."/>
            <person name="Ohm R."/>
            <person name="Gonzalez A."/>
            <person name="DeCock H."/>
            <person name="Restrepo S."/>
            <person name="Celis A."/>
        </authorList>
    </citation>
    <scope>NUCLEOTIDE SEQUENCE [LARGE SCALE GENOMIC DNA]</scope>
    <source>
        <strain evidence="5 6">CBS 1879</strain>
    </source>
</reference>
<dbReference type="InterPro" id="IPR019331">
    <property type="entry name" value="FAM192A/Fyv6_N"/>
</dbReference>
<feature type="compositionally biased region" description="Low complexity" evidence="3">
    <location>
        <begin position="122"/>
        <end position="131"/>
    </location>
</feature>
<dbReference type="GeneID" id="28728582"/>
<feature type="compositionally biased region" description="Basic and acidic residues" evidence="3">
    <location>
        <begin position="21"/>
        <end position="31"/>
    </location>
</feature>
<dbReference type="PANTHER" id="PTHR13495">
    <property type="entry name" value="NEFA-INTERACTING NUCLEAR PROTEIN NIP30"/>
    <property type="match status" value="1"/>
</dbReference>
<sequence>MSTEESGAAPSKFVSQAELNDAQKRREKDIQDAYARIGEAPPEAPKEEAYDPRPLYERLQEAKAIQDEKLEEMFKLRNQFRGLDESESQFLADIEEARRKREWEKRREDASALEAFRKATVTKTTPAAPAVDKSTVPVIPKSKPRASLAKRKRDNALGIVRKTPGTPTEKPTKIPKSTEESENPTKDNKEAPDS</sequence>
<evidence type="ECO:0000259" key="4">
    <source>
        <dbReference type="Pfam" id="PF10187"/>
    </source>
</evidence>